<comment type="caution">
    <text evidence="2">The sequence shown here is derived from an EMBL/GenBank/DDBJ whole genome shotgun (WGS) entry which is preliminary data.</text>
</comment>
<dbReference type="EMBL" id="JACAPU010000070">
    <property type="protein sequence ID" value="NWB51256.1"/>
    <property type="molecule type" value="Genomic_DNA"/>
</dbReference>
<sequence length="111" mass="12110">MAIFWSEEIDEVLGVGDSLEPIGVRNWALTAAQAIEAIARLSSAGVAVLGGDVYSLESGCIEQNYDSWFCNRNNCESEADFVIRSALKAKGYIERYDVLNGGVFFALVPRV</sequence>
<gene>
    <name evidence="2" type="ORF">HX829_32785</name>
</gene>
<proteinExistence type="predicted"/>
<reference evidence="2 3" key="1">
    <citation type="submission" date="2020-04" db="EMBL/GenBank/DDBJ databases">
        <title>Molecular characterization of pseudomonads from Agaricus bisporus reveal novel blotch 2 pathogens in Western Europe.</title>
        <authorList>
            <person name="Taparia T."/>
            <person name="Krijger M."/>
            <person name="Haynes E."/>
            <person name="Elpinstone J.G."/>
            <person name="Noble R."/>
            <person name="Van Der Wolf J."/>
        </authorList>
    </citation>
    <scope>NUCLEOTIDE SEQUENCE [LARGE SCALE GENOMIC DNA]</scope>
    <source>
        <strain evidence="2 3">F1001</strain>
    </source>
</reference>
<accession>A0A7Y7WKI5</accession>
<dbReference type="InterPro" id="IPR029080">
    <property type="entry name" value="Imm40"/>
</dbReference>
<name>A0A7Y7WKI5_9PSED</name>
<dbReference type="AlphaFoldDB" id="A0A7Y7WKI5"/>
<organism evidence="2 3">
    <name type="scientific">Pseudomonas gingeri</name>
    <dbReference type="NCBI Taxonomy" id="117681"/>
    <lineage>
        <taxon>Bacteria</taxon>
        <taxon>Pseudomonadati</taxon>
        <taxon>Pseudomonadota</taxon>
        <taxon>Gammaproteobacteria</taxon>
        <taxon>Pseudomonadales</taxon>
        <taxon>Pseudomonadaceae</taxon>
        <taxon>Pseudomonas</taxon>
    </lineage>
</organism>
<feature type="domain" description="Immunity protein 40" evidence="1">
    <location>
        <begin position="18"/>
        <end position="108"/>
    </location>
</feature>
<evidence type="ECO:0000313" key="2">
    <source>
        <dbReference type="EMBL" id="NWB51256.1"/>
    </source>
</evidence>
<dbReference type="Proteomes" id="UP000582981">
    <property type="component" value="Unassembled WGS sequence"/>
</dbReference>
<dbReference type="Pfam" id="PF15569">
    <property type="entry name" value="Imm40"/>
    <property type="match status" value="1"/>
</dbReference>
<dbReference type="RefSeq" id="WP_177145896.1">
    <property type="nucleotide sequence ID" value="NZ_JACAPU010000070.1"/>
</dbReference>
<evidence type="ECO:0000259" key="1">
    <source>
        <dbReference type="Pfam" id="PF15569"/>
    </source>
</evidence>
<evidence type="ECO:0000313" key="3">
    <source>
        <dbReference type="Proteomes" id="UP000582981"/>
    </source>
</evidence>
<protein>
    <recommendedName>
        <fullName evidence="1">Immunity protein 40 domain-containing protein</fullName>
    </recommendedName>
</protein>